<accession>A0A943A242</accession>
<reference evidence="1" key="1">
    <citation type="submission" date="2021-02" db="EMBL/GenBank/DDBJ databases">
        <title>Infant gut strain persistence is associated with maternal origin, phylogeny, and functional potential including surface adhesion and iron acquisition.</title>
        <authorList>
            <person name="Lou Y.C."/>
        </authorList>
    </citation>
    <scope>NUCLEOTIDE SEQUENCE</scope>
    <source>
        <strain evidence="1">L3_108_103G1_dasL3_108_103G1_concoct_2</strain>
    </source>
</reference>
<sequence>MKKVNKMKNDFGSISRLSEKCRKCPYVKTCNHKEMEALAYLMPATDSILQPVIQPMMKKKDLRNIKIDENTTVTIDLEGLKEQMKKDFYRKVGIGVMNNAS</sequence>
<organism evidence="1 2">
    <name type="scientific">Amedibacillus dolichus</name>
    <dbReference type="NCBI Taxonomy" id="31971"/>
    <lineage>
        <taxon>Bacteria</taxon>
        <taxon>Bacillati</taxon>
        <taxon>Bacillota</taxon>
        <taxon>Erysipelotrichia</taxon>
        <taxon>Erysipelotrichales</taxon>
        <taxon>Erysipelotrichaceae</taxon>
        <taxon>Amedibacillus</taxon>
    </lineage>
</organism>
<gene>
    <name evidence="1" type="ORF">KHZ85_00500</name>
</gene>
<protein>
    <submittedName>
        <fullName evidence="1">Uncharacterized protein</fullName>
    </submittedName>
</protein>
<evidence type="ECO:0000313" key="2">
    <source>
        <dbReference type="Proteomes" id="UP000753219"/>
    </source>
</evidence>
<dbReference type="RefSeq" id="WP_278639415.1">
    <property type="nucleotide sequence ID" value="NZ_JAGZMZ010000001.1"/>
</dbReference>
<dbReference type="Proteomes" id="UP000753219">
    <property type="component" value="Unassembled WGS sequence"/>
</dbReference>
<name>A0A943A242_9FIRM</name>
<proteinExistence type="predicted"/>
<dbReference type="AlphaFoldDB" id="A0A943A242"/>
<dbReference type="EMBL" id="JAGZMZ010000001">
    <property type="protein sequence ID" value="MBS4883240.1"/>
    <property type="molecule type" value="Genomic_DNA"/>
</dbReference>
<evidence type="ECO:0000313" key="1">
    <source>
        <dbReference type="EMBL" id="MBS4883240.1"/>
    </source>
</evidence>
<comment type="caution">
    <text evidence="1">The sequence shown here is derived from an EMBL/GenBank/DDBJ whole genome shotgun (WGS) entry which is preliminary data.</text>
</comment>